<evidence type="ECO:0000256" key="1">
    <source>
        <dbReference type="SAM" id="Coils"/>
    </source>
</evidence>
<dbReference type="Gene3D" id="3.30.40.10">
    <property type="entry name" value="Zinc/RING finger domain, C3HC4 (zinc finger)"/>
    <property type="match status" value="1"/>
</dbReference>
<evidence type="ECO:0000313" key="4">
    <source>
        <dbReference type="Proteomes" id="UP000814243"/>
    </source>
</evidence>
<dbReference type="InterPro" id="IPR057251">
    <property type="entry name" value="FP_C"/>
</dbReference>
<accession>A0A922MZJ5</accession>
<dbReference type="Proteomes" id="UP000814243">
    <property type="component" value="Unassembled WGS sequence"/>
</dbReference>
<evidence type="ECO:0000313" key="3">
    <source>
        <dbReference type="EMBL" id="KAH9645688.1"/>
    </source>
</evidence>
<dbReference type="SUPFAM" id="SSF57903">
    <property type="entry name" value="FYVE/PHD zinc finger"/>
    <property type="match status" value="1"/>
</dbReference>
<evidence type="ECO:0000259" key="2">
    <source>
        <dbReference type="Pfam" id="PF25298"/>
    </source>
</evidence>
<dbReference type="AlphaFoldDB" id="A0A922MZJ5"/>
<organism evidence="3 4">
    <name type="scientific">Spodoptera exigua</name>
    <name type="common">Beet armyworm</name>
    <name type="synonym">Noctua fulgens</name>
    <dbReference type="NCBI Taxonomy" id="7107"/>
    <lineage>
        <taxon>Eukaryota</taxon>
        <taxon>Metazoa</taxon>
        <taxon>Ecdysozoa</taxon>
        <taxon>Arthropoda</taxon>
        <taxon>Hexapoda</taxon>
        <taxon>Insecta</taxon>
        <taxon>Pterygota</taxon>
        <taxon>Neoptera</taxon>
        <taxon>Endopterygota</taxon>
        <taxon>Lepidoptera</taxon>
        <taxon>Glossata</taxon>
        <taxon>Ditrysia</taxon>
        <taxon>Noctuoidea</taxon>
        <taxon>Noctuidae</taxon>
        <taxon>Amphipyrinae</taxon>
        <taxon>Spodoptera</taxon>
    </lineage>
</organism>
<sequence length="270" mass="30703">MKTCASCNERFNDGVQCSSCKKYLDFSCASMTEVGWKKLGADRRAQWKCPACRVSSPTLLSPQPTASLDTVLSEIREMKHQLLDLPTLVNDLRSIKDELSDLKKCYDFSSGRLDEFDTRLINLESKVSEFEKVQDTVLSLQSELASAKLELMSHDQRSRLNNVEIKGVPLKKDENLFSIVEAIGQDFVAAARAEKDLSTSDLGFQGAPHRIYVNDRLSVESKKLLNKTKIIAKEKRYEFVWVKHGKIHVRKNVNCNTFIVRKEQDLNKIV</sequence>
<feature type="coiled-coil region" evidence="1">
    <location>
        <begin position="113"/>
        <end position="150"/>
    </location>
</feature>
<protein>
    <recommendedName>
        <fullName evidence="2">FP protein C-terminal domain-containing protein</fullName>
    </recommendedName>
</protein>
<comment type="caution">
    <text evidence="3">The sequence shown here is derived from an EMBL/GenBank/DDBJ whole genome shotgun (WGS) entry which is preliminary data.</text>
</comment>
<feature type="domain" description="FP protein C-terminal" evidence="2">
    <location>
        <begin position="220"/>
        <end position="270"/>
    </location>
</feature>
<keyword evidence="1" id="KW-0175">Coiled coil</keyword>
<proteinExistence type="predicted"/>
<name>A0A922MZJ5_SPOEX</name>
<reference evidence="3" key="1">
    <citation type="journal article" date="2021" name="G3 (Bethesda)">
        <title>Genome and transcriptome analysis of the beet armyworm Spodoptera exigua reveals targets for pest control. .</title>
        <authorList>
            <person name="Simon S."/>
            <person name="Breeschoten T."/>
            <person name="Jansen H.J."/>
            <person name="Dirks R.P."/>
            <person name="Schranz M.E."/>
            <person name="Ros V.I.D."/>
        </authorList>
    </citation>
    <scope>NUCLEOTIDE SEQUENCE</scope>
    <source>
        <strain evidence="3">TB_SE_WUR_2020</strain>
    </source>
</reference>
<dbReference type="Pfam" id="PF25298">
    <property type="entry name" value="Baculo_FP_2nd"/>
    <property type="match status" value="1"/>
</dbReference>
<dbReference type="InterPro" id="IPR013083">
    <property type="entry name" value="Znf_RING/FYVE/PHD"/>
</dbReference>
<dbReference type="InterPro" id="IPR011011">
    <property type="entry name" value="Znf_FYVE_PHD"/>
</dbReference>
<gene>
    <name evidence="3" type="ORF">HF086_003361</name>
</gene>
<dbReference type="EMBL" id="JACEFF010000018">
    <property type="protein sequence ID" value="KAH9645688.1"/>
    <property type="molecule type" value="Genomic_DNA"/>
</dbReference>